<dbReference type="EnsemblPlants" id="KEH24725">
    <property type="protein sequence ID" value="KEH24725"/>
    <property type="gene ID" value="MTR_6g004080"/>
</dbReference>
<protein>
    <submittedName>
        <fullName evidence="2">Transmembrane protein, putative</fullName>
    </submittedName>
</protein>
<reference evidence="2 5" key="2">
    <citation type="journal article" date="2014" name="BMC Genomics">
        <title>An improved genome release (version Mt4.0) for the model legume Medicago truncatula.</title>
        <authorList>
            <person name="Tang H."/>
            <person name="Krishnakumar V."/>
            <person name="Bidwell S."/>
            <person name="Rosen B."/>
            <person name="Chan A."/>
            <person name="Zhou S."/>
            <person name="Gentzbittel L."/>
            <person name="Childs K.L."/>
            <person name="Yandell M."/>
            <person name="Gundlach H."/>
            <person name="Mayer K.F."/>
            <person name="Schwartz D.C."/>
            <person name="Town C.D."/>
        </authorList>
    </citation>
    <scope>GENOME REANNOTATION</scope>
    <source>
        <strain evidence="2">A17</strain>
        <strain evidence="4 5">cv. Jemalong A17</strain>
    </source>
</reference>
<feature type="chain" id="PRO_5014499605" evidence="1">
    <location>
        <begin position="24"/>
        <end position="287"/>
    </location>
</feature>
<dbReference type="EMBL" id="CM001222">
    <property type="protein sequence ID" value="KEH24725.1"/>
    <property type="molecule type" value="Genomic_DNA"/>
</dbReference>
<evidence type="ECO:0000313" key="6">
    <source>
        <dbReference type="Proteomes" id="UP000265566"/>
    </source>
</evidence>
<evidence type="ECO:0000256" key="1">
    <source>
        <dbReference type="SAM" id="SignalP"/>
    </source>
</evidence>
<keyword evidence="2" id="KW-0812">Transmembrane</keyword>
<organism evidence="2 5">
    <name type="scientific">Medicago truncatula</name>
    <name type="common">Barrel medic</name>
    <name type="synonym">Medicago tribuloides</name>
    <dbReference type="NCBI Taxonomy" id="3880"/>
    <lineage>
        <taxon>Eukaryota</taxon>
        <taxon>Viridiplantae</taxon>
        <taxon>Streptophyta</taxon>
        <taxon>Embryophyta</taxon>
        <taxon>Tracheophyta</taxon>
        <taxon>Spermatophyta</taxon>
        <taxon>Magnoliopsida</taxon>
        <taxon>eudicotyledons</taxon>
        <taxon>Gunneridae</taxon>
        <taxon>Pentapetalae</taxon>
        <taxon>rosids</taxon>
        <taxon>fabids</taxon>
        <taxon>Fabales</taxon>
        <taxon>Fabaceae</taxon>
        <taxon>Papilionoideae</taxon>
        <taxon>50 kb inversion clade</taxon>
        <taxon>NPAAA clade</taxon>
        <taxon>Hologalegina</taxon>
        <taxon>IRL clade</taxon>
        <taxon>Trifolieae</taxon>
        <taxon>Medicago</taxon>
    </lineage>
</organism>
<reference evidence="4" key="3">
    <citation type="submission" date="2015-04" db="UniProtKB">
        <authorList>
            <consortium name="EnsemblPlants"/>
        </authorList>
    </citation>
    <scope>IDENTIFICATION</scope>
    <source>
        <strain evidence="4">cv. Jemalong A17</strain>
    </source>
</reference>
<dbReference type="GO" id="GO:0004842">
    <property type="term" value="F:ubiquitin-protein transferase activity"/>
    <property type="evidence" value="ECO:0000318"/>
    <property type="project" value="GO_Central"/>
</dbReference>
<reference evidence="3" key="5">
    <citation type="journal article" date="2018" name="Nat. Plants">
        <title>Whole-genome landscape of Medicago truncatula symbiotic genes.</title>
        <authorList>
            <person name="Pecrix Y."/>
            <person name="Gamas P."/>
            <person name="Carrere S."/>
        </authorList>
    </citation>
    <scope>NUCLEOTIDE SEQUENCE</scope>
    <source>
        <tissue evidence="3">Leaves</tissue>
    </source>
</reference>
<evidence type="ECO:0000313" key="3">
    <source>
        <dbReference type="EMBL" id="RHN49656.1"/>
    </source>
</evidence>
<reference evidence="6" key="4">
    <citation type="journal article" date="2018" name="Nat. Plants">
        <title>Whole-genome landscape of Medicago truncatula symbiotic genes.</title>
        <authorList>
            <person name="Pecrix Y."/>
            <person name="Staton S.E."/>
            <person name="Sallet E."/>
            <person name="Lelandais-Briere C."/>
            <person name="Moreau S."/>
            <person name="Carrere S."/>
            <person name="Blein T."/>
            <person name="Jardinaud M.F."/>
            <person name="Latrasse D."/>
            <person name="Zouine M."/>
            <person name="Zahm M."/>
            <person name="Kreplak J."/>
            <person name="Mayjonade B."/>
            <person name="Satge C."/>
            <person name="Perez M."/>
            <person name="Cauet S."/>
            <person name="Marande W."/>
            <person name="Chantry-Darmon C."/>
            <person name="Lopez-Roques C."/>
            <person name="Bouchez O."/>
            <person name="Berard A."/>
            <person name="Debelle F."/>
            <person name="Munos S."/>
            <person name="Bendahmane A."/>
            <person name="Berges H."/>
            <person name="Niebel A."/>
            <person name="Buitink J."/>
            <person name="Frugier F."/>
            <person name="Benhamed M."/>
            <person name="Crespi M."/>
            <person name="Gouzy J."/>
            <person name="Gamas P."/>
        </authorList>
    </citation>
    <scope>NUCLEOTIDE SEQUENCE [LARGE SCALE GENOMIC DNA]</scope>
    <source>
        <strain evidence="6">cv. Jemalong A17</strain>
    </source>
</reference>
<evidence type="ECO:0000313" key="4">
    <source>
        <dbReference type="EnsemblPlants" id="KEH24725"/>
    </source>
</evidence>
<dbReference type="AlphaFoldDB" id="A0A072UG15"/>
<dbReference type="Gramene" id="rna33859">
    <property type="protein sequence ID" value="RHN49656.1"/>
    <property type="gene ID" value="gene33859"/>
</dbReference>
<reference evidence="2 5" key="1">
    <citation type="journal article" date="2011" name="Nature">
        <title>The Medicago genome provides insight into the evolution of rhizobial symbioses.</title>
        <authorList>
            <person name="Young N.D."/>
            <person name="Debelle F."/>
            <person name="Oldroyd G.E."/>
            <person name="Geurts R."/>
            <person name="Cannon S.B."/>
            <person name="Udvardi M.K."/>
            <person name="Benedito V.A."/>
            <person name="Mayer K.F."/>
            <person name="Gouzy J."/>
            <person name="Schoof H."/>
            <person name="Van de Peer Y."/>
            <person name="Proost S."/>
            <person name="Cook D.R."/>
            <person name="Meyers B.C."/>
            <person name="Spannagl M."/>
            <person name="Cheung F."/>
            <person name="De Mita S."/>
            <person name="Krishnakumar V."/>
            <person name="Gundlach H."/>
            <person name="Zhou S."/>
            <person name="Mudge J."/>
            <person name="Bharti A.K."/>
            <person name="Murray J.D."/>
            <person name="Naoumkina M.A."/>
            <person name="Rosen B."/>
            <person name="Silverstein K.A."/>
            <person name="Tang H."/>
            <person name="Rombauts S."/>
            <person name="Zhao P.X."/>
            <person name="Zhou P."/>
            <person name="Barbe V."/>
            <person name="Bardou P."/>
            <person name="Bechner M."/>
            <person name="Bellec A."/>
            <person name="Berger A."/>
            <person name="Berges H."/>
            <person name="Bidwell S."/>
            <person name="Bisseling T."/>
            <person name="Choisne N."/>
            <person name="Couloux A."/>
            <person name="Denny R."/>
            <person name="Deshpande S."/>
            <person name="Dai X."/>
            <person name="Doyle J.J."/>
            <person name="Dudez A.M."/>
            <person name="Farmer A.D."/>
            <person name="Fouteau S."/>
            <person name="Franken C."/>
            <person name="Gibelin C."/>
            <person name="Gish J."/>
            <person name="Goldstein S."/>
            <person name="Gonzalez A.J."/>
            <person name="Green P.J."/>
            <person name="Hallab A."/>
            <person name="Hartog M."/>
            <person name="Hua A."/>
            <person name="Humphray S.J."/>
            <person name="Jeong D.H."/>
            <person name="Jing Y."/>
            <person name="Jocker A."/>
            <person name="Kenton S.M."/>
            <person name="Kim D.J."/>
            <person name="Klee K."/>
            <person name="Lai H."/>
            <person name="Lang C."/>
            <person name="Lin S."/>
            <person name="Macmil S.L."/>
            <person name="Magdelenat G."/>
            <person name="Matthews L."/>
            <person name="McCorrison J."/>
            <person name="Monaghan E.L."/>
            <person name="Mun J.H."/>
            <person name="Najar F.Z."/>
            <person name="Nicholson C."/>
            <person name="Noirot C."/>
            <person name="O'Bleness M."/>
            <person name="Paule C.R."/>
            <person name="Poulain J."/>
            <person name="Prion F."/>
            <person name="Qin B."/>
            <person name="Qu C."/>
            <person name="Retzel E.F."/>
            <person name="Riddle C."/>
            <person name="Sallet E."/>
            <person name="Samain S."/>
            <person name="Samson N."/>
            <person name="Sanders I."/>
            <person name="Saurat O."/>
            <person name="Scarpelli C."/>
            <person name="Schiex T."/>
            <person name="Segurens B."/>
            <person name="Severin A.J."/>
            <person name="Sherrier D.J."/>
            <person name="Shi R."/>
            <person name="Sims S."/>
            <person name="Singer S.R."/>
            <person name="Sinharoy S."/>
            <person name="Sterck L."/>
            <person name="Viollet A."/>
            <person name="Wang B.B."/>
            <person name="Wang K."/>
            <person name="Wang M."/>
            <person name="Wang X."/>
            <person name="Warfsmann J."/>
            <person name="Weissenbach J."/>
            <person name="White D.D."/>
            <person name="White J.D."/>
            <person name="Wiley G.B."/>
            <person name="Wincker P."/>
            <person name="Xing Y."/>
            <person name="Yang L."/>
            <person name="Yao Z."/>
            <person name="Ying F."/>
            <person name="Zhai J."/>
            <person name="Zhou L."/>
            <person name="Zuber A."/>
            <person name="Denarie J."/>
            <person name="Dixon R.A."/>
            <person name="May G.D."/>
            <person name="Schwartz D.C."/>
            <person name="Rogers J."/>
            <person name="Quetier F."/>
            <person name="Town C.D."/>
            <person name="Roe B.A."/>
        </authorList>
    </citation>
    <scope>NUCLEOTIDE SEQUENCE [LARGE SCALE GENOMIC DNA]</scope>
    <source>
        <strain evidence="2">A17</strain>
        <strain evidence="4 5">cv. Jemalong A17</strain>
    </source>
</reference>
<evidence type="ECO:0000313" key="5">
    <source>
        <dbReference type="Proteomes" id="UP000002051"/>
    </source>
</evidence>
<keyword evidence="2" id="KW-0472">Membrane</keyword>
<gene>
    <name evidence="4" type="primary">25495083</name>
    <name evidence="2" type="ordered locus">MTR_6g004080</name>
    <name evidence="3" type="ORF">MtrunA17_Chr6g0448941</name>
</gene>
<evidence type="ECO:0000313" key="2">
    <source>
        <dbReference type="EMBL" id="KEH24725.1"/>
    </source>
</evidence>
<dbReference type="GO" id="GO:0031146">
    <property type="term" value="P:SCF-dependent proteasomal ubiquitin-dependent protein catabolic process"/>
    <property type="evidence" value="ECO:0000318"/>
    <property type="project" value="GO_Central"/>
</dbReference>
<feature type="signal peptide" evidence="1">
    <location>
        <begin position="1"/>
        <end position="23"/>
    </location>
</feature>
<dbReference type="Proteomes" id="UP000265566">
    <property type="component" value="Chromosome 6"/>
</dbReference>
<dbReference type="EMBL" id="PSQE01000006">
    <property type="protein sequence ID" value="RHN49656.1"/>
    <property type="molecule type" value="Genomic_DNA"/>
</dbReference>
<dbReference type="Proteomes" id="UP000002051">
    <property type="component" value="Chromosome 6"/>
</dbReference>
<dbReference type="OrthoDB" id="1918594at2759"/>
<dbReference type="HOGENOM" id="CLU_058909_0_0_1"/>
<proteinExistence type="predicted"/>
<keyword evidence="5" id="KW-1185">Reference proteome</keyword>
<accession>A0A072UG15</accession>
<sequence>MGLVMATCHGILLLCTFSTLTFAVNPILKCCFRIPNPPTNSKCFISNRSTIARVPRTANFKLFVADVLNVLGVNWYVFYVLTIGVDNTWKEIARKKAIDLKCYFLWDPVYNGENDIYWITRDGVTVMDVDREIIIREYPLPPPRVDYAPIGIFSWMGDRLSCIVLVKGFSSAGAYQIYALDLDLGKWTLYHEMGPFDYGAICGHELDFDINISILGLRFRFWINDQIFFIALIDSSINRKSFSGVKKIIFCYNVKTRQLTKIDDIIVGHFEAWLHTNTLVSLPSTPT</sequence>
<name>A0A072UG15_MEDTR</name>
<keyword evidence="1" id="KW-0732">Signal</keyword>
<dbReference type="KEGG" id="mtr:25495083"/>